<accession>A0A9N9FKR3</accession>
<dbReference type="InterPro" id="IPR036533">
    <property type="entry name" value="BAG_dom_sf"/>
</dbReference>
<dbReference type="SUPFAM" id="SSF63491">
    <property type="entry name" value="BAG domain"/>
    <property type="match status" value="1"/>
</dbReference>
<dbReference type="InterPro" id="IPR003103">
    <property type="entry name" value="BAG_domain"/>
</dbReference>
<dbReference type="Gene3D" id="1.20.58.120">
    <property type="entry name" value="BAG domain"/>
    <property type="match status" value="1"/>
</dbReference>
<name>A0A9N9FKR3_9GLOM</name>
<organism evidence="3 4">
    <name type="scientific">Paraglomus brasilianum</name>
    <dbReference type="NCBI Taxonomy" id="144538"/>
    <lineage>
        <taxon>Eukaryota</taxon>
        <taxon>Fungi</taxon>
        <taxon>Fungi incertae sedis</taxon>
        <taxon>Mucoromycota</taxon>
        <taxon>Glomeromycotina</taxon>
        <taxon>Glomeromycetes</taxon>
        <taxon>Paraglomerales</taxon>
        <taxon>Paraglomeraceae</taxon>
        <taxon>Paraglomus</taxon>
    </lineage>
</organism>
<evidence type="ECO:0000256" key="1">
    <source>
        <dbReference type="SAM" id="MobiDB-lite"/>
    </source>
</evidence>
<gene>
    <name evidence="3" type="ORF">PBRASI_LOCUS4553</name>
</gene>
<proteinExistence type="predicted"/>
<feature type="compositionally biased region" description="Basic and acidic residues" evidence="1">
    <location>
        <begin position="227"/>
        <end position="238"/>
    </location>
</feature>
<evidence type="ECO:0000259" key="2">
    <source>
        <dbReference type="Pfam" id="PF02179"/>
    </source>
</evidence>
<dbReference type="GO" id="GO:0051087">
    <property type="term" value="F:protein-folding chaperone binding"/>
    <property type="evidence" value="ECO:0007669"/>
    <property type="project" value="InterPro"/>
</dbReference>
<comment type="caution">
    <text evidence="3">The sequence shown here is derived from an EMBL/GenBank/DDBJ whole genome shotgun (WGS) entry which is preliminary data.</text>
</comment>
<feature type="region of interest" description="Disordered" evidence="1">
    <location>
        <begin position="1"/>
        <end position="54"/>
    </location>
</feature>
<feature type="compositionally biased region" description="Acidic residues" evidence="1">
    <location>
        <begin position="209"/>
        <end position="226"/>
    </location>
</feature>
<dbReference type="OrthoDB" id="333905at2759"/>
<reference evidence="3" key="1">
    <citation type="submission" date="2021-06" db="EMBL/GenBank/DDBJ databases">
        <authorList>
            <person name="Kallberg Y."/>
            <person name="Tangrot J."/>
            <person name="Rosling A."/>
        </authorList>
    </citation>
    <scope>NUCLEOTIDE SEQUENCE</scope>
    <source>
        <strain evidence="3">BR232B</strain>
    </source>
</reference>
<keyword evidence="4" id="KW-1185">Reference proteome</keyword>
<feature type="compositionally biased region" description="Acidic residues" evidence="1">
    <location>
        <begin position="286"/>
        <end position="295"/>
    </location>
</feature>
<evidence type="ECO:0000313" key="3">
    <source>
        <dbReference type="EMBL" id="CAG8540309.1"/>
    </source>
</evidence>
<feature type="domain" description="BAG" evidence="2">
    <location>
        <begin position="109"/>
        <end position="171"/>
    </location>
</feature>
<sequence length="324" mass="37381">MRDTEARRAEEERLYRQKLAEEQAREMQRRKPKERNANLGSDKPRVRKIPISSSDEDQAQAAKIILRFIRNKRSTRQVRQILRKLHQLRSIEDKLGEIRSSYTPGPLTFTADSERRVLPTTAENKEFLKNEENVMKVFDELDGIQSAGADIVRQRRKEIVKYAQSILETFDINRDEQWMAFNENKASNSFEELTNEERENTDQAADMVSADEDEGEDSKESADDEEIRPYVIKEKELENSSSDSGDGSVNENLVQDVEIEDGTIEERITQSSSNADIEMIDRDSDTVEPVEEEEDIDKLVDEELSIPDVNSDNADMIEDEFILV</sequence>
<protein>
    <submittedName>
        <fullName evidence="3">8458_t:CDS:1</fullName>
    </submittedName>
</protein>
<evidence type="ECO:0000313" key="4">
    <source>
        <dbReference type="Proteomes" id="UP000789739"/>
    </source>
</evidence>
<dbReference type="EMBL" id="CAJVPI010000480">
    <property type="protein sequence ID" value="CAG8540309.1"/>
    <property type="molecule type" value="Genomic_DNA"/>
</dbReference>
<dbReference type="AlphaFoldDB" id="A0A9N9FKR3"/>
<feature type="region of interest" description="Disordered" evidence="1">
    <location>
        <begin position="190"/>
        <end position="295"/>
    </location>
</feature>
<feature type="compositionally biased region" description="Basic and acidic residues" evidence="1">
    <location>
        <begin position="1"/>
        <end position="29"/>
    </location>
</feature>
<dbReference type="Pfam" id="PF02179">
    <property type="entry name" value="BAG"/>
    <property type="match status" value="1"/>
</dbReference>
<dbReference type="Proteomes" id="UP000789739">
    <property type="component" value="Unassembled WGS sequence"/>
</dbReference>